<comment type="subcellular location">
    <subcellularLocation>
        <location evidence="1">Membrane</location>
        <topology evidence="1">Multi-pass membrane protein</topology>
    </subcellularLocation>
</comment>
<dbReference type="EMBL" id="KB200592">
    <property type="protein sequence ID" value="ESP00968.1"/>
    <property type="molecule type" value="Genomic_DNA"/>
</dbReference>
<name>V4AUI0_LOTGI</name>
<evidence type="ECO:0000256" key="10">
    <source>
        <dbReference type="ARBA" id="ARBA00023136"/>
    </source>
</evidence>
<keyword evidence="8 12" id="KW-1133">Transmembrane helix</keyword>
<evidence type="ECO:0000256" key="4">
    <source>
        <dbReference type="ARBA" id="ARBA00022692"/>
    </source>
</evidence>
<sequence length="542" mass="62325">MPMKDYDETDENVDIQIEDMNSDLNEKVTFNVGGKTYVTLKHTLINIPTTKLGKLTKEDPSYDGKRDEYFFDRNGKIFQSVLDLHRTGELHLPSDVCSTSVRKELEFWRVPEDYISECCWKSYSLQNQDLKIAAIIDERMGKKFDETNMNSHTTSCRQKLWLTLEHPNLNLLAKVWHFVYIAFVLLSIIVFCLSTIPEFRIDDVSPSGNASNPSTNASDPFYNLTHTHPVDSLYYLDIVCMVFFMIELPLRMLICPDKREFFRRGLNKLDIFLMMVMITAFGIDMSPAFKRNDPILKEVETVIRLFLGLRVFRIFHLARRYPTIKILYLTIKASLRELLLLLVGLTMAVMIFATFVFLAESLSHSASFKSVPYAIWWAIITMTTVGYGDYYPVTFAGHLVGICCALSGLLLLSMPIAIIAQNFNAYYSNLTVREERALRENKRKEMRVKNAAESLRMKLAVRKLFHVSQKMNNTISVGKNENNAFSKTLNNNDPSAVTKESDFISYTAKTFPLPSQYKSNNNPKPPPGFYHPKTLHVKDIKF</sequence>
<dbReference type="Pfam" id="PF02214">
    <property type="entry name" value="BTB_2"/>
    <property type="match status" value="1"/>
</dbReference>
<dbReference type="Gene3D" id="1.20.120.350">
    <property type="entry name" value="Voltage-gated potassium channels. Chain C"/>
    <property type="match status" value="1"/>
</dbReference>
<dbReference type="PRINTS" id="PR00169">
    <property type="entry name" value="KCHANNEL"/>
</dbReference>
<feature type="transmembrane region" description="Helical" evidence="12">
    <location>
        <begin position="370"/>
        <end position="387"/>
    </location>
</feature>
<keyword evidence="2" id="KW-0813">Transport</keyword>
<dbReference type="PANTHER" id="PTHR11537">
    <property type="entry name" value="VOLTAGE-GATED POTASSIUM CHANNEL"/>
    <property type="match status" value="1"/>
</dbReference>
<dbReference type="STRING" id="225164.V4AUI0"/>
<organism evidence="14 15">
    <name type="scientific">Lottia gigantea</name>
    <name type="common">Giant owl limpet</name>
    <dbReference type="NCBI Taxonomy" id="225164"/>
    <lineage>
        <taxon>Eukaryota</taxon>
        <taxon>Metazoa</taxon>
        <taxon>Spiralia</taxon>
        <taxon>Lophotrochozoa</taxon>
        <taxon>Mollusca</taxon>
        <taxon>Gastropoda</taxon>
        <taxon>Patellogastropoda</taxon>
        <taxon>Lottioidea</taxon>
        <taxon>Lottiidae</taxon>
        <taxon>Lottia</taxon>
    </lineage>
</organism>
<evidence type="ECO:0000256" key="1">
    <source>
        <dbReference type="ARBA" id="ARBA00004141"/>
    </source>
</evidence>
<dbReference type="GO" id="GO:0005249">
    <property type="term" value="F:voltage-gated potassium channel activity"/>
    <property type="evidence" value="ECO:0007669"/>
    <property type="project" value="InterPro"/>
</dbReference>
<dbReference type="Gene3D" id="1.10.287.70">
    <property type="match status" value="1"/>
</dbReference>
<dbReference type="Pfam" id="PF00520">
    <property type="entry name" value="Ion_trans"/>
    <property type="match status" value="1"/>
</dbReference>
<dbReference type="InterPro" id="IPR011333">
    <property type="entry name" value="SKP1/BTB/POZ_sf"/>
</dbReference>
<dbReference type="PRINTS" id="PR01491">
    <property type="entry name" value="KVCHANNEL"/>
</dbReference>
<dbReference type="PRINTS" id="PR01498">
    <property type="entry name" value="SHAWCHANNEL"/>
</dbReference>
<evidence type="ECO:0000256" key="5">
    <source>
        <dbReference type="ARBA" id="ARBA00022826"/>
    </source>
</evidence>
<evidence type="ECO:0000256" key="7">
    <source>
        <dbReference type="ARBA" id="ARBA00022958"/>
    </source>
</evidence>
<keyword evidence="5" id="KW-0631">Potassium channel</keyword>
<dbReference type="SMART" id="SM00225">
    <property type="entry name" value="BTB"/>
    <property type="match status" value="1"/>
</dbReference>
<dbReference type="HOGENOM" id="CLU_011722_4_3_1"/>
<dbReference type="OrthoDB" id="296522at2759"/>
<evidence type="ECO:0000259" key="13">
    <source>
        <dbReference type="SMART" id="SM00225"/>
    </source>
</evidence>
<dbReference type="RefSeq" id="XP_009048329.1">
    <property type="nucleotide sequence ID" value="XM_009050081.1"/>
</dbReference>
<gene>
    <name evidence="14" type="ORF">LOTGIDRAFT_172897</name>
</gene>
<dbReference type="PANTHER" id="PTHR11537:SF254">
    <property type="entry name" value="POTASSIUM VOLTAGE-GATED CHANNEL PROTEIN SHAB"/>
    <property type="match status" value="1"/>
</dbReference>
<feature type="transmembrane region" description="Helical" evidence="12">
    <location>
        <begin position="232"/>
        <end position="250"/>
    </location>
</feature>
<dbReference type="GO" id="GO:0001508">
    <property type="term" value="P:action potential"/>
    <property type="evidence" value="ECO:0007669"/>
    <property type="project" value="TreeGrafter"/>
</dbReference>
<dbReference type="Gene3D" id="3.30.710.10">
    <property type="entry name" value="Potassium Channel Kv1.1, Chain A"/>
    <property type="match status" value="1"/>
</dbReference>
<dbReference type="KEGG" id="lgi:LOTGIDRAFT_172897"/>
<dbReference type="GO" id="GO:0051260">
    <property type="term" value="P:protein homooligomerization"/>
    <property type="evidence" value="ECO:0007669"/>
    <property type="project" value="InterPro"/>
</dbReference>
<dbReference type="InterPro" id="IPR028325">
    <property type="entry name" value="VG_K_chnl"/>
</dbReference>
<keyword evidence="9" id="KW-0406">Ion transport</keyword>
<dbReference type="InterPro" id="IPR003131">
    <property type="entry name" value="T1-type_BTB"/>
</dbReference>
<dbReference type="CDD" id="cd18317">
    <property type="entry name" value="BTB_POZ_Kv"/>
    <property type="match status" value="1"/>
</dbReference>
<evidence type="ECO:0000256" key="9">
    <source>
        <dbReference type="ARBA" id="ARBA00023065"/>
    </source>
</evidence>
<feature type="transmembrane region" description="Helical" evidence="12">
    <location>
        <begin position="338"/>
        <end position="358"/>
    </location>
</feature>
<dbReference type="GO" id="GO:0008076">
    <property type="term" value="C:voltage-gated potassium channel complex"/>
    <property type="evidence" value="ECO:0007669"/>
    <property type="project" value="InterPro"/>
</dbReference>
<keyword evidence="15" id="KW-1185">Reference proteome</keyword>
<accession>V4AUI0</accession>
<keyword evidence="6" id="KW-0851">Voltage-gated channel</keyword>
<evidence type="ECO:0000256" key="8">
    <source>
        <dbReference type="ARBA" id="ARBA00022989"/>
    </source>
</evidence>
<dbReference type="OMA" id="ECCWKTY"/>
<feature type="transmembrane region" description="Helical" evidence="12">
    <location>
        <begin position="399"/>
        <end position="420"/>
    </location>
</feature>
<reference evidence="14 15" key="1">
    <citation type="journal article" date="2013" name="Nature">
        <title>Insights into bilaterian evolution from three spiralian genomes.</title>
        <authorList>
            <person name="Simakov O."/>
            <person name="Marletaz F."/>
            <person name="Cho S.J."/>
            <person name="Edsinger-Gonzales E."/>
            <person name="Havlak P."/>
            <person name="Hellsten U."/>
            <person name="Kuo D.H."/>
            <person name="Larsson T."/>
            <person name="Lv J."/>
            <person name="Arendt D."/>
            <person name="Savage R."/>
            <person name="Osoegawa K."/>
            <person name="de Jong P."/>
            <person name="Grimwood J."/>
            <person name="Chapman J.A."/>
            <person name="Shapiro H."/>
            <person name="Aerts A."/>
            <person name="Otillar R.P."/>
            <person name="Terry A.Y."/>
            <person name="Boore J.L."/>
            <person name="Grigoriev I.V."/>
            <person name="Lindberg D.R."/>
            <person name="Seaver E.C."/>
            <person name="Weisblat D.A."/>
            <person name="Putnam N.H."/>
            <person name="Rokhsar D.S."/>
        </authorList>
    </citation>
    <scope>NUCLEOTIDE SEQUENCE [LARGE SCALE GENOMIC DNA]</scope>
</reference>
<evidence type="ECO:0000256" key="6">
    <source>
        <dbReference type="ARBA" id="ARBA00022882"/>
    </source>
</evidence>
<keyword evidence="10 12" id="KW-0472">Membrane</keyword>
<dbReference type="InterPro" id="IPR027359">
    <property type="entry name" value="Volt_channel_dom_sf"/>
</dbReference>
<keyword evidence="3" id="KW-0633">Potassium transport</keyword>
<dbReference type="Proteomes" id="UP000030746">
    <property type="component" value="Unassembled WGS sequence"/>
</dbReference>
<dbReference type="AlphaFoldDB" id="V4AUI0"/>
<evidence type="ECO:0000256" key="3">
    <source>
        <dbReference type="ARBA" id="ARBA00022538"/>
    </source>
</evidence>
<dbReference type="GeneID" id="20242233"/>
<dbReference type="InterPro" id="IPR005821">
    <property type="entry name" value="Ion_trans_dom"/>
</dbReference>
<keyword evidence="7" id="KW-0630">Potassium</keyword>
<dbReference type="InterPro" id="IPR003974">
    <property type="entry name" value="K_chnl_volt-dep_Kv3"/>
</dbReference>
<dbReference type="FunFam" id="1.10.287.70:FF:000002">
    <property type="entry name" value="Potassium voltage-gated channel subfamily a member"/>
    <property type="match status" value="1"/>
</dbReference>
<feature type="transmembrane region" description="Helical" evidence="12">
    <location>
        <begin position="175"/>
        <end position="196"/>
    </location>
</feature>
<dbReference type="SUPFAM" id="SSF54695">
    <property type="entry name" value="POZ domain"/>
    <property type="match status" value="1"/>
</dbReference>
<dbReference type="CTD" id="20242233"/>
<keyword evidence="11" id="KW-0407">Ion channel</keyword>
<evidence type="ECO:0000256" key="2">
    <source>
        <dbReference type="ARBA" id="ARBA00022448"/>
    </source>
</evidence>
<evidence type="ECO:0000313" key="15">
    <source>
        <dbReference type="Proteomes" id="UP000030746"/>
    </source>
</evidence>
<protein>
    <recommendedName>
        <fullName evidence="13">BTB domain-containing protein</fullName>
    </recommendedName>
</protein>
<dbReference type="InterPro" id="IPR003968">
    <property type="entry name" value="K_chnl_volt-dep_Kv"/>
</dbReference>
<proteinExistence type="predicted"/>
<feature type="domain" description="BTB" evidence="13">
    <location>
        <begin position="26"/>
        <end position="125"/>
    </location>
</feature>
<dbReference type="SUPFAM" id="SSF81324">
    <property type="entry name" value="Voltage-gated potassium channels"/>
    <property type="match status" value="1"/>
</dbReference>
<evidence type="ECO:0000256" key="12">
    <source>
        <dbReference type="SAM" id="Phobius"/>
    </source>
</evidence>
<evidence type="ECO:0000313" key="14">
    <source>
        <dbReference type="EMBL" id="ESP00968.1"/>
    </source>
</evidence>
<evidence type="ECO:0000256" key="11">
    <source>
        <dbReference type="ARBA" id="ARBA00023303"/>
    </source>
</evidence>
<dbReference type="InterPro" id="IPR000210">
    <property type="entry name" value="BTB/POZ_dom"/>
</dbReference>
<keyword evidence="4 12" id="KW-0812">Transmembrane</keyword>